<proteinExistence type="predicted"/>
<keyword evidence="1 3" id="KW-0378">Hydrolase</keyword>
<dbReference type="PANTHER" id="PTHR15822">
    <property type="entry name" value="TRAF AND TNF RECEPTOR-ASSOCIATED PROTEIN"/>
    <property type="match status" value="1"/>
</dbReference>
<dbReference type="Gene3D" id="3.60.10.10">
    <property type="entry name" value="Endonuclease/exonuclease/phosphatase"/>
    <property type="match status" value="1"/>
</dbReference>
<dbReference type="CDD" id="cd09079">
    <property type="entry name" value="RgfB-like"/>
    <property type="match status" value="1"/>
</dbReference>
<dbReference type="Pfam" id="PF03372">
    <property type="entry name" value="Exo_endo_phos"/>
    <property type="match status" value="1"/>
</dbReference>
<evidence type="ECO:0000313" key="3">
    <source>
        <dbReference type="EMBL" id="SLM84456.1"/>
    </source>
</evidence>
<dbReference type="SUPFAM" id="SSF56219">
    <property type="entry name" value="DNase I-like"/>
    <property type="match status" value="1"/>
</dbReference>
<dbReference type="RefSeq" id="WP_086950121.1">
    <property type="nucleotide sequence ID" value="NZ_FWFD01000002.1"/>
</dbReference>
<dbReference type="GO" id="GO:0008311">
    <property type="term" value="F:double-stranded DNA 3'-5' DNA exonuclease activity"/>
    <property type="evidence" value="ECO:0007669"/>
    <property type="project" value="UniProtKB-EC"/>
</dbReference>
<dbReference type="AlphaFoldDB" id="A0A1X6WL89"/>
<protein>
    <submittedName>
        <fullName evidence="3">Exodeoxyribonuclease III</fullName>
        <ecNumber evidence="3">3.1.11.2</ecNumber>
    </submittedName>
</protein>
<dbReference type="Proteomes" id="UP000195918">
    <property type="component" value="Unassembled WGS sequence"/>
</dbReference>
<dbReference type="PANTHER" id="PTHR15822:SF23">
    <property type="entry name" value="ENDONUCLEASE_EXONUCLEASE_PHOSPHATASE FAMILY PROTEIN"/>
    <property type="match status" value="1"/>
</dbReference>
<accession>A0A1X6WL89</accession>
<dbReference type="InterPro" id="IPR051547">
    <property type="entry name" value="TDP2-like"/>
</dbReference>
<reference evidence="4" key="1">
    <citation type="submission" date="2017-02" db="EMBL/GenBank/DDBJ databases">
        <authorList>
            <person name="Dridi B."/>
        </authorList>
    </citation>
    <scope>NUCLEOTIDE SEQUENCE [LARGE SCALE GENOMIC DNA]</scope>
    <source>
        <strain evidence="4">bH819</strain>
    </source>
</reference>
<evidence type="ECO:0000313" key="4">
    <source>
        <dbReference type="Proteomes" id="UP000195918"/>
    </source>
</evidence>
<keyword evidence="4" id="KW-1185">Reference proteome</keyword>
<feature type="domain" description="Endonuclease/exonuclease/phosphatase" evidence="2">
    <location>
        <begin position="20"/>
        <end position="263"/>
    </location>
</feature>
<dbReference type="EMBL" id="FWFD01000002">
    <property type="protein sequence ID" value="SLM84456.1"/>
    <property type="molecule type" value="Genomic_DNA"/>
</dbReference>
<gene>
    <name evidence="3" type="ORF">FM121_00085</name>
</gene>
<evidence type="ECO:0000259" key="2">
    <source>
        <dbReference type="Pfam" id="PF03372"/>
    </source>
</evidence>
<dbReference type="EC" id="3.1.11.2" evidence="3"/>
<dbReference type="InterPro" id="IPR036691">
    <property type="entry name" value="Endo/exonu/phosph_ase_sf"/>
</dbReference>
<name>A0A1X6WL89_9ENTE</name>
<dbReference type="OrthoDB" id="9812537at2"/>
<organism evidence="3 4">
    <name type="scientific">Vagococcus fluvialis bH819</name>
    <dbReference type="NCBI Taxonomy" id="1255619"/>
    <lineage>
        <taxon>Bacteria</taxon>
        <taxon>Bacillati</taxon>
        <taxon>Bacillota</taxon>
        <taxon>Bacilli</taxon>
        <taxon>Lactobacillales</taxon>
        <taxon>Enterococcaceae</taxon>
        <taxon>Vagococcus</taxon>
    </lineage>
</organism>
<dbReference type="InterPro" id="IPR005135">
    <property type="entry name" value="Endo/exonuclease/phosphatase"/>
</dbReference>
<evidence type="ECO:0000256" key="1">
    <source>
        <dbReference type="ARBA" id="ARBA00022801"/>
    </source>
</evidence>
<sequence length="272" mass="30989">MKVISLNTHSWIEEKPLEKLVQIGDFILKEGAEVIALQEVNQRISADVINPDGFYCSYEGAEVEIKADNFAKLLVDYLKEKGQNFYWGWTCSHIGYDIYDEGSAILSKYPFEAESLLVSPTEDRADYHTRRILLAHLNEEKLTVGSCHYSWYSENPEEGFIYEWSKLLVNTEKIGHQILLLGDFNAPAHIEGAGYSLVSQTYTDVYHLAKEKKGQFTVESNIDGWADNKERLRIDFGFVLNPVEVATYQVIFNGVDGPIVSDHFGILLDMKF</sequence>